<dbReference type="InterPro" id="IPR000719">
    <property type="entry name" value="Prot_kinase_dom"/>
</dbReference>
<evidence type="ECO:0000256" key="2">
    <source>
        <dbReference type="ARBA" id="ARBA00012513"/>
    </source>
</evidence>
<evidence type="ECO:0000256" key="3">
    <source>
        <dbReference type="ARBA" id="ARBA00022475"/>
    </source>
</evidence>
<dbReference type="PROSITE" id="PS00108">
    <property type="entry name" value="PROTEIN_KINASE_ST"/>
    <property type="match status" value="1"/>
</dbReference>
<dbReference type="PROSITE" id="PS50011">
    <property type="entry name" value="PROTEIN_KINASE_DOM"/>
    <property type="match status" value="1"/>
</dbReference>
<accession>A0A9D5BY63</accession>
<evidence type="ECO:0000259" key="17">
    <source>
        <dbReference type="PROSITE" id="PS50011"/>
    </source>
</evidence>
<evidence type="ECO:0000256" key="9">
    <source>
        <dbReference type="ARBA" id="ARBA00022840"/>
    </source>
</evidence>
<feature type="region of interest" description="Disordered" evidence="15">
    <location>
        <begin position="14"/>
        <end position="301"/>
    </location>
</feature>
<comment type="caution">
    <text evidence="18">The sequence shown here is derived from an EMBL/GenBank/DDBJ whole genome shotgun (WGS) entry which is preliminary data.</text>
</comment>
<feature type="region of interest" description="Disordered" evidence="15">
    <location>
        <begin position="748"/>
        <end position="778"/>
    </location>
</feature>
<gene>
    <name evidence="18" type="ORF">J5N97_027980</name>
</gene>
<evidence type="ECO:0000256" key="6">
    <source>
        <dbReference type="ARBA" id="ARBA00022692"/>
    </source>
</evidence>
<dbReference type="GO" id="GO:0005524">
    <property type="term" value="F:ATP binding"/>
    <property type="evidence" value="ECO:0007669"/>
    <property type="project" value="UniProtKB-UniRule"/>
</dbReference>
<proteinExistence type="predicted"/>
<evidence type="ECO:0000256" key="7">
    <source>
        <dbReference type="ARBA" id="ARBA00022741"/>
    </source>
</evidence>
<dbReference type="PROSITE" id="PS00107">
    <property type="entry name" value="PROTEIN_KINASE_ATP"/>
    <property type="match status" value="1"/>
</dbReference>
<keyword evidence="11 16" id="KW-0472">Membrane</keyword>
<keyword evidence="8" id="KW-0418">Kinase</keyword>
<evidence type="ECO:0000256" key="10">
    <source>
        <dbReference type="ARBA" id="ARBA00022989"/>
    </source>
</evidence>
<dbReference type="AlphaFoldDB" id="A0A9D5BY63"/>
<keyword evidence="5" id="KW-0808">Transferase</keyword>
<dbReference type="GO" id="GO:0004674">
    <property type="term" value="F:protein serine/threonine kinase activity"/>
    <property type="evidence" value="ECO:0007669"/>
    <property type="project" value="UniProtKB-KW"/>
</dbReference>
<dbReference type="InterPro" id="IPR017441">
    <property type="entry name" value="Protein_kinase_ATP_BS"/>
</dbReference>
<dbReference type="FunFam" id="1.10.510.10:FF:000173">
    <property type="entry name" value="proline-rich receptor-like protein kinase PERK8"/>
    <property type="match status" value="1"/>
</dbReference>
<evidence type="ECO:0000313" key="19">
    <source>
        <dbReference type="Proteomes" id="UP001085076"/>
    </source>
</evidence>
<dbReference type="Gene3D" id="1.10.510.10">
    <property type="entry name" value="Transferase(Phosphotransferase) domain 1"/>
    <property type="match status" value="1"/>
</dbReference>
<dbReference type="SMART" id="SM00220">
    <property type="entry name" value="S_TKc"/>
    <property type="match status" value="1"/>
</dbReference>
<reference evidence="18" key="1">
    <citation type="submission" date="2021-03" db="EMBL/GenBank/DDBJ databases">
        <authorList>
            <person name="Li Z."/>
            <person name="Yang C."/>
        </authorList>
    </citation>
    <scope>NUCLEOTIDE SEQUENCE</scope>
    <source>
        <strain evidence="18">Dzin_1.0</strain>
        <tissue evidence="18">Leaf</tissue>
    </source>
</reference>
<comment type="catalytic activity">
    <reaction evidence="12">
        <text>L-threonyl-[protein] + ATP = O-phospho-L-threonyl-[protein] + ADP + H(+)</text>
        <dbReference type="Rhea" id="RHEA:46608"/>
        <dbReference type="Rhea" id="RHEA-COMP:11060"/>
        <dbReference type="Rhea" id="RHEA-COMP:11605"/>
        <dbReference type="ChEBI" id="CHEBI:15378"/>
        <dbReference type="ChEBI" id="CHEBI:30013"/>
        <dbReference type="ChEBI" id="CHEBI:30616"/>
        <dbReference type="ChEBI" id="CHEBI:61977"/>
        <dbReference type="ChEBI" id="CHEBI:456216"/>
        <dbReference type="EC" id="2.7.11.1"/>
    </reaction>
</comment>
<feature type="compositionally biased region" description="Low complexity" evidence="15">
    <location>
        <begin position="95"/>
        <end position="104"/>
    </location>
</feature>
<feature type="compositionally biased region" description="Pro residues" evidence="15">
    <location>
        <begin position="45"/>
        <end position="57"/>
    </location>
</feature>
<dbReference type="SUPFAM" id="SSF56112">
    <property type="entry name" value="Protein kinase-like (PK-like)"/>
    <property type="match status" value="1"/>
</dbReference>
<dbReference type="Proteomes" id="UP001085076">
    <property type="component" value="Miscellaneous, Linkage group lg09"/>
</dbReference>
<dbReference type="InterPro" id="IPR047117">
    <property type="entry name" value="PERK1-13-like"/>
</dbReference>
<dbReference type="Gene3D" id="3.30.200.20">
    <property type="entry name" value="Phosphorylase Kinase, domain 1"/>
    <property type="match status" value="1"/>
</dbReference>
<feature type="compositionally biased region" description="Low complexity" evidence="15">
    <location>
        <begin position="58"/>
        <end position="74"/>
    </location>
</feature>
<keyword evidence="9 14" id="KW-0067">ATP-binding</keyword>
<keyword evidence="3" id="KW-1003">Cell membrane</keyword>
<evidence type="ECO:0000256" key="13">
    <source>
        <dbReference type="ARBA" id="ARBA00048679"/>
    </source>
</evidence>
<feature type="compositionally biased region" description="Pro residues" evidence="15">
    <location>
        <begin position="194"/>
        <end position="208"/>
    </location>
</feature>
<dbReference type="EMBL" id="JAGGNH010000009">
    <property type="protein sequence ID" value="KAJ0962858.1"/>
    <property type="molecule type" value="Genomic_DNA"/>
</dbReference>
<evidence type="ECO:0000256" key="11">
    <source>
        <dbReference type="ARBA" id="ARBA00023136"/>
    </source>
</evidence>
<dbReference type="GO" id="GO:0005886">
    <property type="term" value="C:plasma membrane"/>
    <property type="evidence" value="ECO:0007669"/>
    <property type="project" value="UniProtKB-SubCell"/>
</dbReference>
<keyword evidence="7 14" id="KW-0547">Nucleotide-binding</keyword>
<evidence type="ECO:0000256" key="1">
    <source>
        <dbReference type="ARBA" id="ARBA00004162"/>
    </source>
</evidence>
<feature type="compositionally biased region" description="Pro residues" evidence="15">
    <location>
        <begin position="138"/>
        <end position="182"/>
    </location>
</feature>
<dbReference type="PANTHER" id="PTHR47982">
    <property type="entry name" value="PROLINE-RICH RECEPTOR-LIKE PROTEIN KINASE PERK4"/>
    <property type="match status" value="1"/>
</dbReference>
<evidence type="ECO:0000256" key="16">
    <source>
        <dbReference type="SAM" id="Phobius"/>
    </source>
</evidence>
<sequence length="778" mass="82990">MKLGLFHLQKRIKMVDSASPPSPPFSMDENFRGLFQLPVSRDKSPPSPKSKSSPPPLSSTTISSDSISNGSLPSTNKPSLSPPTADEPAPPLPSPQQKTPSPLSNSKSATPPAPAPVKEPSSSLTPPPSLPSSGLPSPTTPPPPSFSPPPPTSPPPPPPPSSSPPPPPSPLPVNDNSPPPPANSYSAGKSPPSSLLPPPPPSLPPPILSPYNITSPPASEFSTPPPPLYSPSLVPSQPASPSTPAAPPSLSTNNNSSTLLSTNSTNSTSSKPSSISNGQQLKGDKSPSPPKDSNSFYSRSAPAEVSSDVSLNVGSRVIIGLSIAGLAILLLAIVFLIMRRRKRGTHAIDNQYRPPGSLYVNTDGFYYAHGTAGQHSTRYDTHLRSTLPSPGATGYSNDSYHGHGYAAGPPDPTGSKACFTFEELLEITNGFSPENLIGEGGFGCVYKGWMLDGRRVAVKQLKAGSGQGEREFRAEVEIISRVHHRHLVSLVGYCIADYHRLLVYEFVPNNTLEHHLHGKGLPVMDWTKRVRIAVGSARGLAYLHEDCHPRIIHRDIKSANILLDEAFEAQVADFGLAKLSNDTGTHVSTRVVGTFGYMAPEYASSGKLTDRSDVYSFGVVLLELITGRKPVDPSQPLGDESLVEWARPQLINAIETGNCEQLVDPRLEGNFSKSEMLSMIEVAAACVRHSAPKRPRMVQVVRALDSDGQMPDLTNGVKFGQSTVYNSGQYSADIQQFRLMAFGSGSSKDYDNLSSDHSSDSRDSSKPFNPESPKRQDS</sequence>
<evidence type="ECO:0000256" key="14">
    <source>
        <dbReference type="PROSITE-ProRule" id="PRU10141"/>
    </source>
</evidence>
<reference evidence="18" key="2">
    <citation type="journal article" date="2022" name="Hortic Res">
        <title>The genome of Dioscorea zingiberensis sheds light on the biosynthesis, origin and evolution of the medicinally important diosgenin saponins.</title>
        <authorList>
            <person name="Li Y."/>
            <person name="Tan C."/>
            <person name="Li Z."/>
            <person name="Guo J."/>
            <person name="Li S."/>
            <person name="Chen X."/>
            <person name="Wang C."/>
            <person name="Dai X."/>
            <person name="Yang H."/>
            <person name="Song W."/>
            <person name="Hou L."/>
            <person name="Xu J."/>
            <person name="Tong Z."/>
            <person name="Xu A."/>
            <person name="Yuan X."/>
            <person name="Wang W."/>
            <person name="Yang Q."/>
            <person name="Chen L."/>
            <person name="Sun Z."/>
            <person name="Wang K."/>
            <person name="Pan B."/>
            <person name="Chen J."/>
            <person name="Bao Y."/>
            <person name="Liu F."/>
            <person name="Qi X."/>
            <person name="Gang D.R."/>
            <person name="Wen J."/>
            <person name="Li J."/>
        </authorList>
    </citation>
    <scope>NUCLEOTIDE SEQUENCE</scope>
    <source>
        <strain evidence="18">Dzin_1.0</strain>
    </source>
</reference>
<evidence type="ECO:0000256" key="5">
    <source>
        <dbReference type="ARBA" id="ARBA00022679"/>
    </source>
</evidence>
<evidence type="ECO:0000256" key="15">
    <source>
        <dbReference type="SAM" id="MobiDB-lite"/>
    </source>
</evidence>
<dbReference type="PANTHER" id="PTHR47982:SF44">
    <property type="entry name" value="PROLINE-RICH RECEPTOR-LIKE PROTEIN KINASE PERK13-RELATED"/>
    <property type="match status" value="1"/>
</dbReference>
<protein>
    <recommendedName>
        <fullName evidence="2">non-specific serine/threonine protein kinase</fullName>
        <ecNumber evidence="2">2.7.11.1</ecNumber>
    </recommendedName>
</protein>
<dbReference type="InterPro" id="IPR001245">
    <property type="entry name" value="Ser-Thr/Tyr_kinase_cat_dom"/>
</dbReference>
<evidence type="ECO:0000256" key="12">
    <source>
        <dbReference type="ARBA" id="ARBA00047899"/>
    </source>
</evidence>
<feature type="transmembrane region" description="Helical" evidence="16">
    <location>
        <begin position="317"/>
        <end position="338"/>
    </location>
</feature>
<name>A0A9D5BY63_9LILI</name>
<dbReference type="InterPro" id="IPR011009">
    <property type="entry name" value="Kinase-like_dom_sf"/>
</dbReference>
<dbReference type="OrthoDB" id="4062651at2759"/>
<feature type="binding site" evidence="14">
    <location>
        <position position="459"/>
    </location>
    <ligand>
        <name>ATP</name>
        <dbReference type="ChEBI" id="CHEBI:30616"/>
    </ligand>
</feature>
<keyword evidence="4" id="KW-0723">Serine/threonine-protein kinase</keyword>
<keyword evidence="6 16" id="KW-0812">Transmembrane</keyword>
<evidence type="ECO:0000256" key="4">
    <source>
        <dbReference type="ARBA" id="ARBA00022527"/>
    </source>
</evidence>
<keyword evidence="10 16" id="KW-1133">Transmembrane helix</keyword>
<comment type="catalytic activity">
    <reaction evidence="13">
        <text>L-seryl-[protein] + ATP = O-phospho-L-seryl-[protein] + ADP + H(+)</text>
        <dbReference type="Rhea" id="RHEA:17989"/>
        <dbReference type="Rhea" id="RHEA-COMP:9863"/>
        <dbReference type="Rhea" id="RHEA-COMP:11604"/>
        <dbReference type="ChEBI" id="CHEBI:15378"/>
        <dbReference type="ChEBI" id="CHEBI:29999"/>
        <dbReference type="ChEBI" id="CHEBI:30616"/>
        <dbReference type="ChEBI" id="CHEBI:83421"/>
        <dbReference type="ChEBI" id="CHEBI:456216"/>
        <dbReference type="EC" id="2.7.11.1"/>
    </reaction>
</comment>
<dbReference type="PRINTS" id="PR01217">
    <property type="entry name" value="PRICHEXTENSN"/>
</dbReference>
<dbReference type="FunFam" id="3.30.200.20:FF:000212">
    <property type="entry name" value="Proline-rich receptor-like protein kinase PERK8"/>
    <property type="match status" value="1"/>
</dbReference>
<comment type="subcellular location">
    <subcellularLocation>
        <location evidence="1">Cell membrane</location>
        <topology evidence="1">Single-pass membrane protein</topology>
    </subcellularLocation>
</comment>
<keyword evidence="19" id="KW-1185">Reference proteome</keyword>
<feature type="domain" description="Protein kinase" evidence="17">
    <location>
        <begin position="431"/>
        <end position="713"/>
    </location>
</feature>
<evidence type="ECO:0000313" key="18">
    <source>
        <dbReference type="EMBL" id="KAJ0962858.1"/>
    </source>
</evidence>
<dbReference type="Pfam" id="PF07714">
    <property type="entry name" value="PK_Tyr_Ser-Thr"/>
    <property type="match status" value="1"/>
</dbReference>
<dbReference type="InterPro" id="IPR008271">
    <property type="entry name" value="Ser/Thr_kinase_AS"/>
</dbReference>
<feature type="compositionally biased region" description="Low complexity" evidence="15">
    <location>
        <begin position="230"/>
        <end position="277"/>
    </location>
</feature>
<evidence type="ECO:0000256" key="8">
    <source>
        <dbReference type="ARBA" id="ARBA00022777"/>
    </source>
</evidence>
<dbReference type="EC" id="2.7.11.1" evidence="2"/>
<organism evidence="18 19">
    <name type="scientific">Dioscorea zingiberensis</name>
    <dbReference type="NCBI Taxonomy" id="325984"/>
    <lineage>
        <taxon>Eukaryota</taxon>
        <taxon>Viridiplantae</taxon>
        <taxon>Streptophyta</taxon>
        <taxon>Embryophyta</taxon>
        <taxon>Tracheophyta</taxon>
        <taxon>Spermatophyta</taxon>
        <taxon>Magnoliopsida</taxon>
        <taxon>Liliopsida</taxon>
        <taxon>Dioscoreales</taxon>
        <taxon>Dioscoreaceae</taxon>
        <taxon>Dioscorea</taxon>
    </lineage>
</organism>